<evidence type="ECO:0000256" key="1">
    <source>
        <dbReference type="SAM" id="MobiDB-lite"/>
    </source>
</evidence>
<proteinExistence type="predicted"/>
<feature type="compositionally biased region" description="Polar residues" evidence="1">
    <location>
        <begin position="1"/>
        <end position="11"/>
    </location>
</feature>
<evidence type="ECO:0000313" key="2">
    <source>
        <dbReference type="EMBL" id="KAF2208102.1"/>
    </source>
</evidence>
<protein>
    <submittedName>
        <fullName evidence="2">Uncharacterized protein</fullName>
    </submittedName>
</protein>
<feature type="region of interest" description="Disordered" evidence="1">
    <location>
        <begin position="1"/>
        <end position="58"/>
    </location>
</feature>
<sequence length="58" mass="6137">MGLAGSSSSFAESKRIRGPMPAWWSEVTGDDSRRDAGGPTTDKQRLGAVVSVRRGEGD</sequence>
<keyword evidence="3" id="KW-1185">Reference proteome</keyword>
<evidence type="ECO:0000313" key="3">
    <source>
        <dbReference type="Proteomes" id="UP000799539"/>
    </source>
</evidence>
<gene>
    <name evidence="2" type="ORF">CERZMDRAFT_91656</name>
</gene>
<organism evidence="2 3">
    <name type="scientific">Cercospora zeae-maydis SCOH1-5</name>
    <dbReference type="NCBI Taxonomy" id="717836"/>
    <lineage>
        <taxon>Eukaryota</taxon>
        <taxon>Fungi</taxon>
        <taxon>Dikarya</taxon>
        <taxon>Ascomycota</taxon>
        <taxon>Pezizomycotina</taxon>
        <taxon>Dothideomycetes</taxon>
        <taxon>Dothideomycetidae</taxon>
        <taxon>Mycosphaerellales</taxon>
        <taxon>Mycosphaerellaceae</taxon>
        <taxon>Cercospora</taxon>
    </lineage>
</organism>
<dbReference type="Proteomes" id="UP000799539">
    <property type="component" value="Unassembled WGS sequence"/>
</dbReference>
<reference evidence="2" key="1">
    <citation type="journal article" date="2020" name="Stud. Mycol.">
        <title>101 Dothideomycetes genomes: a test case for predicting lifestyles and emergence of pathogens.</title>
        <authorList>
            <person name="Haridas S."/>
            <person name="Albert R."/>
            <person name="Binder M."/>
            <person name="Bloem J."/>
            <person name="Labutti K."/>
            <person name="Salamov A."/>
            <person name="Andreopoulos B."/>
            <person name="Baker S."/>
            <person name="Barry K."/>
            <person name="Bills G."/>
            <person name="Bluhm B."/>
            <person name="Cannon C."/>
            <person name="Castanera R."/>
            <person name="Culley D."/>
            <person name="Daum C."/>
            <person name="Ezra D."/>
            <person name="Gonzalez J."/>
            <person name="Henrissat B."/>
            <person name="Kuo A."/>
            <person name="Liang C."/>
            <person name="Lipzen A."/>
            <person name="Lutzoni F."/>
            <person name="Magnuson J."/>
            <person name="Mondo S."/>
            <person name="Nolan M."/>
            <person name="Ohm R."/>
            <person name="Pangilinan J."/>
            <person name="Park H.-J."/>
            <person name="Ramirez L."/>
            <person name="Alfaro M."/>
            <person name="Sun H."/>
            <person name="Tritt A."/>
            <person name="Yoshinaga Y."/>
            <person name="Zwiers L.-H."/>
            <person name="Turgeon B."/>
            <person name="Goodwin S."/>
            <person name="Spatafora J."/>
            <person name="Crous P."/>
            <person name="Grigoriev I."/>
        </authorList>
    </citation>
    <scope>NUCLEOTIDE SEQUENCE</scope>
    <source>
        <strain evidence="2">SCOH1-5</strain>
    </source>
</reference>
<name>A0A6A6F2S5_9PEZI</name>
<dbReference type="AlphaFoldDB" id="A0A6A6F2S5"/>
<dbReference type="EMBL" id="ML992697">
    <property type="protein sequence ID" value="KAF2208102.1"/>
    <property type="molecule type" value="Genomic_DNA"/>
</dbReference>
<accession>A0A6A6F2S5</accession>